<comment type="subcellular location">
    <subcellularLocation>
        <location evidence="1">Cell membrane</location>
        <topology evidence="1">Multi-pass membrane protein</topology>
    </subcellularLocation>
</comment>
<dbReference type="Gene3D" id="1.10.287.950">
    <property type="entry name" value="Methyl-accepting chemotaxis protein"/>
    <property type="match status" value="1"/>
</dbReference>
<reference evidence="13" key="1">
    <citation type="submission" date="2022-04" db="EMBL/GenBank/DDBJ databases">
        <title>Whole genome sequence of Sphaerotilus sp. FB-5.</title>
        <authorList>
            <person name="Takeda M."/>
            <person name="Narihara S."/>
            <person name="Akimoto M."/>
            <person name="Akimoto R."/>
            <person name="Nishiyashiki S."/>
            <person name="Murakami T."/>
        </authorList>
    </citation>
    <scope>NUCLEOTIDE SEQUENCE</scope>
    <source>
        <strain evidence="13">FB-5</strain>
    </source>
</reference>
<dbReference type="InterPro" id="IPR004089">
    <property type="entry name" value="MCPsignal_dom"/>
</dbReference>
<dbReference type="InterPro" id="IPR051310">
    <property type="entry name" value="MCP_chemotaxis"/>
</dbReference>
<evidence type="ECO:0000256" key="6">
    <source>
        <dbReference type="ARBA" id="ARBA00023136"/>
    </source>
</evidence>
<dbReference type="EMBL" id="AP025730">
    <property type="protein sequence ID" value="BDI04125.1"/>
    <property type="molecule type" value="Genomic_DNA"/>
</dbReference>
<keyword evidence="3" id="KW-0488">Methylation</keyword>
<dbReference type="Pfam" id="PF00015">
    <property type="entry name" value="MCPsignal"/>
    <property type="match status" value="1"/>
</dbReference>
<keyword evidence="5 10" id="KW-1133">Transmembrane helix</keyword>
<dbReference type="CDD" id="cd06225">
    <property type="entry name" value="HAMP"/>
    <property type="match status" value="1"/>
</dbReference>
<accession>A0ABN6PLM8</accession>
<feature type="transmembrane region" description="Helical" evidence="10">
    <location>
        <begin position="51"/>
        <end position="72"/>
    </location>
</feature>
<evidence type="ECO:0000256" key="10">
    <source>
        <dbReference type="SAM" id="Phobius"/>
    </source>
</evidence>
<evidence type="ECO:0000256" key="7">
    <source>
        <dbReference type="ARBA" id="ARBA00029447"/>
    </source>
</evidence>
<feature type="domain" description="Methyl-accepting transducer" evidence="11">
    <location>
        <begin position="312"/>
        <end position="541"/>
    </location>
</feature>
<dbReference type="PANTHER" id="PTHR43531">
    <property type="entry name" value="PROTEIN ICFG"/>
    <property type="match status" value="1"/>
</dbReference>
<keyword evidence="8" id="KW-0807">Transducer</keyword>
<evidence type="ECO:0000256" key="1">
    <source>
        <dbReference type="ARBA" id="ARBA00004651"/>
    </source>
</evidence>
<dbReference type="PROSITE" id="PS50885">
    <property type="entry name" value="HAMP"/>
    <property type="match status" value="1"/>
</dbReference>
<evidence type="ECO:0000256" key="2">
    <source>
        <dbReference type="ARBA" id="ARBA00022475"/>
    </source>
</evidence>
<dbReference type="PRINTS" id="PR00260">
    <property type="entry name" value="CHEMTRNSDUCR"/>
</dbReference>
<dbReference type="RefSeq" id="WP_251972273.1">
    <property type="nucleotide sequence ID" value="NZ_AP025730.1"/>
</dbReference>
<dbReference type="SUPFAM" id="SSF58104">
    <property type="entry name" value="Methyl-accepting chemotaxis protein (MCP) signaling domain"/>
    <property type="match status" value="1"/>
</dbReference>
<keyword evidence="4 10" id="KW-0812">Transmembrane</keyword>
<evidence type="ECO:0000256" key="8">
    <source>
        <dbReference type="PROSITE-ProRule" id="PRU00284"/>
    </source>
</evidence>
<evidence type="ECO:0000313" key="13">
    <source>
        <dbReference type="EMBL" id="BDI04125.1"/>
    </source>
</evidence>
<dbReference type="CDD" id="cd11386">
    <property type="entry name" value="MCP_signal"/>
    <property type="match status" value="1"/>
</dbReference>
<dbReference type="SMART" id="SM00283">
    <property type="entry name" value="MA"/>
    <property type="match status" value="1"/>
</dbReference>
<keyword evidence="6 10" id="KW-0472">Membrane</keyword>
<dbReference type="PANTHER" id="PTHR43531:SF14">
    <property type="entry name" value="METHYL-ACCEPTING CHEMOTAXIS PROTEIN I-RELATED"/>
    <property type="match status" value="1"/>
</dbReference>
<dbReference type="Pfam" id="PF17200">
    <property type="entry name" value="sCache_2"/>
    <property type="match status" value="1"/>
</dbReference>
<feature type="transmembrane region" description="Helical" evidence="10">
    <location>
        <begin position="232"/>
        <end position="254"/>
    </location>
</feature>
<dbReference type="InterPro" id="IPR004090">
    <property type="entry name" value="Chemotax_Me-accpt_rcpt"/>
</dbReference>
<evidence type="ECO:0000259" key="12">
    <source>
        <dbReference type="PROSITE" id="PS50885"/>
    </source>
</evidence>
<keyword evidence="14" id="KW-1185">Reference proteome</keyword>
<evidence type="ECO:0000259" key="11">
    <source>
        <dbReference type="PROSITE" id="PS50111"/>
    </source>
</evidence>
<evidence type="ECO:0000313" key="14">
    <source>
        <dbReference type="Proteomes" id="UP001057498"/>
    </source>
</evidence>
<evidence type="ECO:0000256" key="4">
    <source>
        <dbReference type="ARBA" id="ARBA00022692"/>
    </source>
</evidence>
<sequence length="559" mass="60205">MSNTATPGPAWSSRGDMPSADAGEPARRDEGFFAYHGIWAPGVRLFRRLNFTAKALIISTAVVLPLLLLVALQLKRESDEALESRMAATRAHVEIAHGVLAWAQAQEAAGLWSREQAQLIARQAVGQLRYAGSEYFWINDMQPRMVMHPTKPEMNGQAVGGVRDPNGVALFDLFVATVRERGEGTVRYQWPKPGRSEPVDKVSYVKGFAPWGWVVGSGVYADDLRAEAAQRLVVALAILALSLLMAGYLFLSFYRVMDGGLKETRRHLRAMTDGDLTTSPSPWGRDEPAQLMQELRRMQEALRQMVLHVRHSSDEILHSSSEIATGMNDLSARTEQAAANLEESAASMEQIAATVRNTAEHTQEAAGVARHNARCADDGSRVMNDVVQTMEGIRGSSARIGEIIATIDGLAFQTNLLALNAAVEAARAGEQGRGFAVVAGEVRNLAGRSAQAAREIKALIGTSVDQVETGTAVVRKAGSAIGEIVDSSQRVDQLLDEIATGAREQSAGIAQIGQAVQELDRVTQQNAALVHQTAAASASMKDQALQLAGEVSRFRLPAG</sequence>
<dbReference type="PROSITE" id="PS50111">
    <property type="entry name" value="CHEMOTAXIS_TRANSDUC_2"/>
    <property type="match status" value="1"/>
</dbReference>
<organism evidence="13 14">
    <name type="scientific">Sphaerotilus microaerophilus</name>
    <dbReference type="NCBI Taxonomy" id="2914710"/>
    <lineage>
        <taxon>Bacteria</taxon>
        <taxon>Pseudomonadati</taxon>
        <taxon>Pseudomonadota</taxon>
        <taxon>Betaproteobacteria</taxon>
        <taxon>Burkholderiales</taxon>
        <taxon>Sphaerotilaceae</taxon>
        <taxon>Sphaerotilus</taxon>
    </lineage>
</organism>
<evidence type="ECO:0000256" key="3">
    <source>
        <dbReference type="ARBA" id="ARBA00022481"/>
    </source>
</evidence>
<evidence type="ECO:0000256" key="5">
    <source>
        <dbReference type="ARBA" id="ARBA00022989"/>
    </source>
</evidence>
<keyword evidence="2" id="KW-1003">Cell membrane</keyword>
<proteinExistence type="inferred from homology"/>
<name>A0ABN6PLM8_9BURK</name>
<dbReference type="InterPro" id="IPR003660">
    <property type="entry name" value="HAMP_dom"/>
</dbReference>
<evidence type="ECO:0000256" key="9">
    <source>
        <dbReference type="SAM" id="MobiDB-lite"/>
    </source>
</evidence>
<dbReference type="Proteomes" id="UP001057498">
    <property type="component" value="Chromosome"/>
</dbReference>
<protein>
    <submittedName>
        <fullName evidence="13">Methyl-accepting chemotaxis protein</fullName>
    </submittedName>
</protein>
<feature type="region of interest" description="Disordered" evidence="9">
    <location>
        <begin position="1"/>
        <end position="25"/>
    </location>
</feature>
<feature type="domain" description="HAMP" evidence="12">
    <location>
        <begin position="255"/>
        <end position="307"/>
    </location>
</feature>
<dbReference type="SMART" id="SM01049">
    <property type="entry name" value="Cache_2"/>
    <property type="match status" value="1"/>
</dbReference>
<comment type="similarity">
    <text evidence="7">Belongs to the methyl-accepting chemotaxis (MCP) protein family.</text>
</comment>
<gene>
    <name evidence="13" type="ORF">CATMQ487_10950</name>
</gene>
<dbReference type="InterPro" id="IPR033480">
    <property type="entry name" value="sCache_2"/>
</dbReference>
<dbReference type="Gene3D" id="3.30.450.20">
    <property type="entry name" value="PAS domain"/>
    <property type="match status" value="1"/>
</dbReference>